<evidence type="ECO:0000256" key="6">
    <source>
        <dbReference type="ARBA" id="ARBA00022824"/>
    </source>
</evidence>
<feature type="transmembrane region" description="Helical" evidence="12">
    <location>
        <begin position="390"/>
        <end position="408"/>
    </location>
</feature>
<keyword evidence="4 12" id="KW-0812">Transmembrane</keyword>
<comment type="subcellular location">
    <subcellularLocation>
        <location evidence="1">Endoplasmic reticulum membrane</location>
        <topology evidence="1">Multi-pass membrane protein</topology>
    </subcellularLocation>
</comment>
<dbReference type="Proteomes" id="UP001146793">
    <property type="component" value="Unassembled WGS sequence"/>
</dbReference>
<keyword evidence="9" id="KW-0325">Glycoprotein</keyword>
<comment type="similarity">
    <text evidence="2">Belongs to the TMEM214 family.</text>
</comment>
<accession>A0AAV7YVX4</accession>
<dbReference type="PANTHER" id="PTHR13448">
    <property type="entry name" value="TRANSMEMBRANE PROTEIN 214"/>
    <property type="match status" value="1"/>
</dbReference>
<dbReference type="Pfam" id="PF10151">
    <property type="entry name" value="TMEM214"/>
    <property type="match status" value="1"/>
</dbReference>
<comment type="subunit">
    <text evidence="3">Constitutively interacts with CASP4; required for the localization of procaspase 4 to the ER.</text>
</comment>
<dbReference type="GO" id="GO:0005789">
    <property type="term" value="C:endoplasmic reticulum membrane"/>
    <property type="evidence" value="ECO:0007669"/>
    <property type="project" value="UniProtKB-SubCell"/>
</dbReference>
<comment type="caution">
    <text evidence="13">The sequence shown here is derived from an EMBL/GenBank/DDBJ whole genome shotgun (WGS) entry which is preliminary data.</text>
</comment>
<dbReference type="EMBL" id="JANTQA010000045">
    <property type="protein sequence ID" value="KAJ3433936.1"/>
    <property type="molecule type" value="Genomic_DNA"/>
</dbReference>
<evidence type="ECO:0000313" key="13">
    <source>
        <dbReference type="EMBL" id="KAJ3433936.1"/>
    </source>
</evidence>
<evidence type="ECO:0000256" key="1">
    <source>
        <dbReference type="ARBA" id="ARBA00004477"/>
    </source>
</evidence>
<gene>
    <name evidence="13" type="ORF">M0812_19992</name>
</gene>
<evidence type="ECO:0000256" key="5">
    <source>
        <dbReference type="ARBA" id="ARBA00022703"/>
    </source>
</evidence>
<evidence type="ECO:0000256" key="2">
    <source>
        <dbReference type="ARBA" id="ARBA00007984"/>
    </source>
</evidence>
<evidence type="ECO:0000256" key="12">
    <source>
        <dbReference type="SAM" id="Phobius"/>
    </source>
</evidence>
<organism evidence="13 14">
    <name type="scientific">Anaeramoeba flamelloides</name>
    <dbReference type="NCBI Taxonomy" id="1746091"/>
    <lineage>
        <taxon>Eukaryota</taxon>
        <taxon>Metamonada</taxon>
        <taxon>Anaeramoebidae</taxon>
        <taxon>Anaeramoeba</taxon>
    </lineage>
</organism>
<sequence length="438" mass="52497">MDFDKLIVFPFNLIEISTKLKILIKYLQTFDYDDLSTIYTELIENFPDLDQLRKNKQFHILFMLKAIIIAEHTLVSEEGNFRRLKKQVLLQKKKNSFLNYIWIVSQLLFADPIIALDIWKTEFFPLLQKQYCTEEQAIQIFDFLEVLFFHENNYITLKNSVDGMIESNLFINYFKLFCTLKNSYGPIPKKWTVTGKNENNNQSNEKKKKKKKPTTHSPNFKKKVYDKMEKTFRLVEELSIFYNLESTPHHYFSKLLSFACSSNPLIRNYSIEYLIKSLQHDNLCFKIWKKIYPLLIPQSNNLVGCIYMNWNDHYLSFNHLDLSDLLDLFVKTNNQIAKNKFKPEKYWTKEKRINSFDIAKINVKTLSRSSQVFRDFKKRIYEPKHQGEKWLFFIAVLIVLLTFIIYFLDANDLTSFESVHKFFKKNILEDIIEKRIKH</sequence>
<dbReference type="InterPro" id="IPR019308">
    <property type="entry name" value="TMEM214"/>
</dbReference>
<keyword evidence="5" id="KW-0053">Apoptosis</keyword>
<feature type="region of interest" description="Disordered" evidence="11">
    <location>
        <begin position="194"/>
        <end position="218"/>
    </location>
</feature>
<reference evidence="13" key="1">
    <citation type="submission" date="2022-08" db="EMBL/GenBank/DDBJ databases">
        <title>Novel sulphate-reducing endosymbionts in the free-living metamonad Anaeramoeba.</title>
        <authorList>
            <person name="Jerlstrom-Hultqvist J."/>
            <person name="Cepicka I."/>
            <person name="Gallot-Lavallee L."/>
            <person name="Salas-Leiva D."/>
            <person name="Curtis B.A."/>
            <person name="Zahonova K."/>
            <person name="Pipaliya S."/>
            <person name="Dacks J."/>
            <person name="Roger A.J."/>
        </authorList>
    </citation>
    <scope>NUCLEOTIDE SEQUENCE</scope>
    <source>
        <strain evidence="13">Busselton2</strain>
    </source>
</reference>
<comment type="function">
    <text evidence="10">Critical mediator, in cooperation with CASP4, of endoplasmic reticulum-stress induced apoptosis. Required or the activation of CASP4 following endoplasmic reticulum stress.</text>
</comment>
<keyword evidence="6" id="KW-0256">Endoplasmic reticulum</keyword>
<dbReference type="GO" id="GO:0005794">
    <property type="term" value="C:Golgi apparatus"/>
    <property type="evidence" value="ECO:0007669"/>
    <property type="project" value="TreeGrafter"/>
</dbReference>
<dbReference type="PANTHER" id="PTHR13448:SF0">
    <property type="entry name" value="TRANSMEMBRANE PROTEIN 214"/>
    <property type="match status" value="1"/>
</dbReference>
<keyword evidence="8 12" id="KW-0472">Membrane</keyword>
<name>A0AAV7YVX4_9EUKA</name>
<feature type="compositionally biased region" description="Basic residues" evidence="11">
    <location>
        <begin position="206"/>
        <end position="218"/>
    </location>
</feature>
<evidence type="ECO:0000256" key="9">
    <source>
        <dbReference type="ARBA" id="ARBA00023180"/>
    </source>
</evidence>
<dbReference type="AlphaFoldDB" id="A0AAV7YVX4"/>
<evidence type="ECO:0000256" key="7">
    <source>
        <dbReference type="ARBA" id="ARBA00022989"/>
    </source>
</evidence>
<evidence type="ECO:0000256" key="10">
    <source>
        <dbReference type="ARBA" id="ARBA00024938"/>
    </source>
</evidence>
<evidence type="ECO:0000313" key="14">
    <source>
        <dbReference type="Proteomes" id="UP001146793"/>
    </source>
</evidence>
<keyword evidence="7 12" id="KW-1133">Transmembrane helix</keyword>
<evidence type="ECO:0000256" key="11">
    <source>
        <dbReference type="SAM" id="MobiDB-lite"/>
    </source>
</evidence>
<evidence type="ECO:0000256" key="3">
    <source>
        <dbReference type="ARBA" id="ARBA00011720"/>
    </source>
</evidence>
<protein>
    <submittedName>
        <fullName evidence="13">Transmembrane protein</fullName>
    </submittedName>
</protein>
<proteinExistence type="inferred from homology"/>
<evidence type="ECO:0000256" key="4">
    <source>
        <dbReference type="ARBA" id="ARBA00022692"/>
    </source>
</evidence>
<evidence type="ECO:0000256" key="8">
    <source>
        <dbReference type="ARBA" id="ARBA00023136"/>
    </source>
</evidence>